<keyword evidence="1" id="KW-0472">Membrane</keyword>
<protein>
    <submittedName>
        <fullName evidence="2">Uncharacterized protein</fullName>
    </submittedName>
</protein>
<dbReference type="AlphaFoldDB" id="A0A6C0F668"/>
<evidence type="ECO:0000313" key="2">
    <source>
        <dbReference type="EMBL" id="QHT36113.1"/>
    </source>
</evidence>
<evidence type="ECO:0000256" key="1">
    <source>
        <dbReference type="SAM" id="Phobius"/>
    </source>
</evidence>
<accession>A0A6C0F668</accession>
<organism evidence="2">
    <name type="scientific">viral metagenome</name>
    <dbReference type="NCBI Taxonomy" id="1070528"/>
    <lineage>
        <taxon>unclassified sequences</taxon>
        <taxon>metagenomes</taxon>
        <taxon>organismal metagenomes</taxon>
    </lineage>
</organism>
<dbReference type="EMBL" id="MN739030">
    <property type="protein sequence ID" value="QHT36113.1"/>
    <property type="molecule type" value="Genomic_DNA"/>
</dbReference>
<name>A0A6C0F668_9ZZZZ</name>
<keyword evidence="1" id="KW-0812">Transmembrane</keyword>
<feature type="transmembrane region" description="Helical" evidence="1">
    <location>
        <begin position="20"/>
        <end position="44"/>
    </location>
</feature>
<sequence>MDETDSSIFTMTKIAGNALYGAGVWTVEIGGIYFVWVAIHYGAAHAYTSFCANSSIYGFIASPLLVAAPHCVAFRWAINTGASVIGTMWVILGTWISAKLLARVTLKKE</sequence>
<keyword evidence="1" id="KW-1133">Transmembrane helix</keyword>
<feature type="transmembrane region" description="Helical" evidence="1">
    <location>
        <begin position="84"/>
        <end position="102"/>
    </location>
</feature>
<reference evidence="2" key="1">
    <citation type="journal article" date="2020" name="Nature">
        <title>Giant virus diversity and host interactions through global metagenomics.</title>
        <authorList>
            <person name="Schulz F."/>
            <person name="Roux S."/>
            <person name="Paez-Espino D."/>
            <person name="Jungbluth S."/>
            <person name="Walsh D.A."/>
            <person name="Denef V.J."/>
            <person name="McMahon K.D."/>
            <person name="Konstantinidis K.T."/>
            <person name="Eloe-Fadrosh E.A."/>
            <person name="Kyrpides N.C."/>
            <person name="Woyke T."/>
        </authorList>
    </citation>
    <scope>NUCLEOTIDE SEQUENCE</scope>
    <source>
        <strain evidence="2">GVMAG-M-3300009182-46</strain>
    </source>
</reference>
<proteinExistence type="predicted"/>